<dbReference type="Pfam" id="PF02338">
    <property type="entry name" value="OTU"/>
    <property type="match status" value="1"/>
</dbReference>
<dbReference type="Proteomes" id="UP001276659">
    <property type="component" value="Unassembled WGS sequence"/>
</dbReference>
<name>A0AAD9Z1M2_9LECA</name>
<dbReference type="PANTHER" id="PTHR12419">
    <property type="entry name" value="OTU DOMAIN CONTAINING PROTEIN"/>
    <property type="match status" value="1"/>
</dbReference>
<reference evidence="3" key="1">
    <citation type="submission" date="2022-11" db="EMBL/GenBank/DDBJ databases">
        <title>Chromosomal genome sequence assembly and mating type (MAT) locus characterization of the leprose asexual lichenized fungus Lepraria neglecta (Nyl.) Erichsen.</title>
        <authorList>
            <person name="Allen J.L."/>
            <person name="Pfeffer B."/>
        </authorList>
    </citation>
    <scope>NUCLEOTIDE SEQUENCE</scope>
    <source>
        <strain evidence="3">Allen 5258</strain>
    </source>
</reference>
<organism evidence="3 4">
    <name type="scientific">Lepraria neglecta</name>
    <dbReference type="NCBI Taxonomy" id="209136"/>
    <lineage>
        <taxon>Eukaryota</taxon>
        <taxon>Fungi</taxon>
        <taxon>Dikarya</taxon>
        <taxon>Ascomycota</taxon>
        <taxon>Pezizomycotina</taxon>
        <taxon>Lecanoromycetes</taxon>
        <taxon>OSLEUM clade</taxon>
        <taxon>Lecanoromycetidae</taxon>
        <taxon>Lecanorales</taxon>
        <taxon>Lecanorineae</taxon>
        <taxon>Stereocaulaceae</taxon>
        <taxon>Lepraria</taxon>
    </lineage>
</organism>
<dbReference type="GO" id="GO:0004843">
    <property type="term" value="F:cysteine-type deubiquitinase activity"/>
    <property type="evidence" value="ECO:0007669"/>
    <property type="project" value="TreeGrafter"/>
</dbReference>
<dbReference type="EMBL" id="JASNWA010000009">
    <property type="protein sequence ID" value="KAK3170039.1"/>
    <property type="molecule type" value="Genomic_DNA"/>
</dbReference>
<dbReference type="Gene3D" id="3.90.70.80">
    <property type="match status" value="1"/>
</dbReference>
<evidence type="ECO:0000313" key="4">
    <source>
        <dbReference type="Proteomes" id="UP001276659"/>
    </source>
</evidence>
<sequence>MGKSVTNGNVKKPNRQKARLARRAAEQEAATAHAEKEAADLPNLREQERKSMRNAYTIRDLTEHEIRSDGHCLYAAIADQLQSTGIGLKPRFDVHSLSSLSEPASENAAYSVTRQVAAAYISQNPNDFEPFLEEPIQDYVKTIRETGEWGGHLEILALAKAYRVDVNVIQGSGKVEKVECAFGNLIKSGLHTIAIALALGEHYNSLRKTKLP</sequence>
<feature type="region of interest" description="Disordered" evidence="1">
    <location>
        <begin position="1"/>
        <end position="48"/>
    </location>
</feature>
<evidence type="ECO:0000259" key="2">
    <source>
        <dbReference type="PROSITE" id="PS50802"/>
    </source>
</evidence>
<accession>A0AAD9Z1M2</accession>
<dbReference type="InterPro" id="IPR038765">
    <property type="entry name" value="Papain-like_cys_pep_sf"/>
</dbReference>
<feature type="domain" description="OTU" evidence="2">
    <location>
        <begin position="61"/>
        <end position="209"/>
    </location>
</feature>
<evidence type="ECO:0000256" key="1">
    <source>
        <dbReference type="SAM" id="MobiDB-lite"/>
    </source>
</evidence>
<gene>
    <name evidence="3" type="ORF">OEA41_009424</name>
</gene>
<dbReference type="PANTHER" id="PTHR12419:SF10">
    <property type="entry name" value="DEUBIQUITINASE OTUD6B"/>
    <property type="match status" value="1"/>
</dbReference>
<keyword evidence="4" id="KW-1185">Reference proteome</keyword>
<dbReference type="InterPro" id="IPR003323">
    <property type="entry name" value="OTU_dom"/>
</dbReference>
<comment type="caution">
    <text evidence="3">The sequence shown here is derived from an EMBL/GenBank/DDBJ whole genome shotgun (WGS) entry which is preliminary data.</text>
</comment>
<evidence type="ECO:0000313" key="3">
    <source>
        <dbReference type="EMBL" id="KAK3170039.1"/>
    </source>
</evidence>
<proteinExistence type="predicted"/>
<dbReference type="SUPFAM" id="SSF54001">
    <property type="entry name" value="Cysteine proteinases"/>
    <property type="match status" value="1"/>
</dbReference>
<dbReference type="AlphaFoldDB" id="A0AAD9Z1M2"/>
<dbReference type="GO" id="GO:0016579">
    <property type="term" value="P:protein deubiquitination"/>
    <property type="evidence" value="ECO:0007669"/>
    <property type="project" value="TreeGrafter"/>
</dbReference>
<dbReference type="PROSITE" id="PS50802">
    <property type="entry name" value="OTU"/>
    <property type="match status" value="1"/>
</dbReference>
<feature type="compositionally biased region" description="Basic residues" evidence="1">
    <location>
        <begin position="12"/>
        <end position="22"/>
    </location>
</feature>
<feature type="compositionally biased region" description="Basic and acidic residues" evidence="1">
    <location>
        <begin position="33"/>
        <end position="48"/>
    </location>
</feature>
<protein>
    <recommendedName>
        <fullName evidence="2">OTU domain-containing protein</fullName>
    </recommendedName>
</protein>
<dbReference type="InterPro" id="IPR050704">
    <property type="entry name" value="Peptidase_C85-like"/>
</dbReference>